<organism evidence="2 3">
    <name type="scientific">Microvirga brassicacearum</name>
    <dbReference type="NCBI Taxonomy" id="2580413"/>
    <lineage>
        <taxon>Bacteria</taxon>
        <taxon>Pseudomonadati</taxon>
        <taxon>Pseudomonadota</taxon>
        <taxon>Alphaproteobacteria</taxon>
        <taxon>Hyphomicrobiales</taxon>
        <taxon>Methylobacteriaceae</taxon>
        <taxon>Microvirga</taxon>
    </lineage>
</organism>
<keyword evidence="1" id="KW-0472">Membrane</keyword>
<feature type="transmembrane region" description="Helical" evidence="1">
    <location>
        <begin position="95"/>
        <end position="117"/>
    </location>
</feature>
<dbReference type="RefSeq" id="WP_150947058.1">
    <property type="nucleotide sequence ID" value="NZ_VCMV01000033.1"/>
</dbReference>
<accession>A0A5N3P779</accession>
<dbReference type="EMBL" id="VCMV01000033">
    <property type="protein sequence ID" value="KAB0265566.1"/>
    <property type="molecule type" value="Genomic_DNA"/>
</dbReference>
<keyword evidence="1" id="KW-1133">Transmembrane helix</keyword>
<feature type="transmembrane region" description="Helical" evidence="1">
    <location>
        <begin position="29"/>
        <end position="54"/>
    </location>
</feature>
<sequence>MSSLELDNEIEPRSEMGTLHRLLDPAFGFFVWAAHFLVVYIMTAVACVLGLGAAGEGVRTTFLTVLLALTVAAAAIVLLHAVWRYRQHRDLPEQRFRMVVTIGNDGIATVGIVWQLFPILLVPVCA</sequence>
<feature type="transmembrane region" description="Helical" evidence="1">
    <location>
        <begin position="60"/>
        <end position="83"/>
    </location>
</feature>
<dbReference type="Proteomes" id="UP000325684">
    <property type="component" value="Unassembled WGS sequence"/>
</dbReference>
<gene>
    <name evidence="2" type="ORF">FEZ63_18025</name>
</gene>
<dbReference type="AlphaFoldDB" id="A0A5N3P779"/>
<protein>
    <submittedName>
        <fullName evidence="2">Uncharacterized protein</fullName>
    </submittedName>
</protein>
<keyword evidence="3" id="KW-1185">Reference proteome</keyword>
<evidence type="ECO:0000313" key="3">
    <source>
        <dbReference type="Proteomes" id="UP000325684"/>
    </source>
</evidence>
<keyword evidence="1" id="KW-0812">Transmembrane</keyword>
<reference evidence="2 3" key="1">
    <citation type="journal article" date="2019" name="Microorganisms">
        <title>Genome Insights into the Novel Species Microvirga brassicacearum, a Rapeseed Endophyte with Biotechnological Potential.</title>
        <authorList>
            <person name="Jimenez-Gomez A."/>
            <person name="Saati-Santamaria Z."/>
            <person name="Igual J.M."/>
            <person name="Rivas R."/>
            <person name="Mateos P.F."/>
            <person name="Garcia-Fraile P."/>
        </authorList>
    </citation>
    <scope>NUCLEOTIDE SEQUENCE [LARGE SCALE GENOMIC DNA]</scope>
    <source>
        <strain evidence="2 3">CDVBN77</strain>
    </source>
</reference>
<evidence type="ECO:0000256" key="1">
    <source>
        <dbReference type="SAM" id="Phobius"/>
    </source>
</evidence>
<name>A0A5N3P779_9HYPH</name>
<dbReference type="OrthoDB" id="8021452at2"/>
<proteinExistence type="predicted"/>
<evidence type="ECO:0000313" key="2">
    <source>
        <dbReference type="EMBL" id="KAB0265566.1"/>
    </source>
</evidence>
<comment type="caution">
    <text evidence="2">The sequence shown here is derived from an EMBL/GenBank/DDBJ whole genome shotgun (WGS) entry which is preliminary data.</text>
</comment>